<dbReference type="AlphaFoldDB" id="A0A7Z1AWL6"/>
<keyword evidence="3" id="KW-1185">Reference proteome</keyword>
<dbReference type="Gene3D" id="3.10.450.50">
    <property type="match status" value="1"/>
</dbReference>
<protein>
    <recommendedName>
        <fullName evidence="1">SnoaL-like domain-containing protein</fullName>
    </recommendedName>
</protein>
<dbReference type="RefSeq" id="WP_075134575.1">
    <property type="nucleotide sequence ID" value="NZ_MSIF01000010.1"/>
</dbReference>
<evidence type="ECO:0000259" key="1">
    <source>
        <dbReference type="Pfam" id="PF12680"/>
    </source>
</evidence>
<comment type="caution">
    <text evidence="2">The sequence shown here is derived from an EMBL/GenBank/DDBJ whole genome shotgun (WGS) entry which is preliminary data.</text>
</comment>
<sequence length="128" mass="14007">MNPREVAARLLADISRQRWTELPALYAEDAVVEQPFNPTPVTLTGRDAIADHFAGAAALPLRITADNVVTHQTTDPEVIVVEYDYLTENTTTGHTATVHNIQVLRVRAGRIVASRDYHDHAALAAAAR</sequence>
<organism evidence="2 3">
    <name type="scientific">Actinophytocola xinjiangensis</name>
    <dbReference type="NCBI Taxonomy" id="485602"/>
    <lineage>
        <taxon>Bacteria</taxon>
        <taxon>Bacillati</taxon>
        <taxon>Actinomycetota</taxon>
        <taxon>Actinomycetes</taxon>
        <taxon>Pseudonocardiales</taxon>
        <taxon>Pseudonocardiaceae</taxon>
    </lineage>
</organism>
<dbReference type="InterPro" id="IPR037401">
    <property type="entry name" value="SnoaL-like"/>
</dbReference>
<dbReference type="InterPro" id="IPR032710">
    <property type="entry name" value="NTF2-like_dom_sf"/>
</dbReference>
<proteinExistence type="predicted"/>
<evidence type="ECO:0000313" key="3">
    <source>
        <dbReference type="Proteomes" id="UP000185696"/>
    </source>
</evidence>
<reference evidence="2 3" key="1">
    <citation type="submission" date="2016-12" db="EMBL/GenBank/DDBJ databases">
        <title>The draft genome sequence of Actinophytocola xinjiangensis.</title>
        <authorList>
            <person name="Wang W."/>
            <person name="Yuan L."/>
        </authorList>
    </citation>
    <scope>NUCLEOTIDE SEQUENCE [LARGE SCALE GENOMIC DNA]</scope>
    <source>
        <strain evidence="2 3">CGMCC 4.4663</strain>
    </source>
</reference>
<dbReference type="Proteomes" id="UP000185696">
    <property type="component" value="Unassembled WGS sequence"/>
</dbReference>
<name>A0A7Z1AWL6_9PSEU</name>
<gene>
    <name evidence="2" type="ORF">BLA60_20530</name>
</gene>
<evidence type="ECO:0000313" key="2">
    <source>
        <dbReference type="EMBL" id="OLF08984.1"/>
    </source>
</evidence>
<dbReference type="SUPFAM" id="SSF54427">
    <property type="entry name" value="NTF2-like"/>
    <property type="match status" value="1"/>
</dbReference>
<dbReference type="EMBL" id="MSIF01000010">
    <property type="protein sequence ID" value="OLF08984.1"/>
    <property type="molecule type" value="Genomic_DNA"/>
</dbReference>
<dbReference type="Pfam" id="PF12680">
    <property type="entry name" value="SnoaL_2"/>
    <property type="match status" value="1"/>
</dbReference>
<feature type="domain" description="SnoaL-like" evidence="1">
    <location>
        <begin position="9"/>
        <end position="113"/>
    </location>
</feature>
<dbReference type="OrthoDB" id="3681559at2"/>
<accession>A0A7Z1AWL6</accession>